<feature type="domain" description="RNase H type-1" evidence="12">
    <location>
        <begin position="117"/>
        <end position="258"/>
    </location>
</feature>
<evidence type="ECO:0000256" key="7">
    <source>
        <dbReference type="ARBA" id="ARBA00022723"/>
    </source>
</evidence>
<dbReference type="Gene3D" id="3.30.420.10">
    <property type="entry name" value="Ribonuclease H-like superfamily/Ribonuclease H"/>
    <property type="match status" value="1"/>
</dbReference>
<accession>A0A8J6B659</accession>
<dbReference type="GO" id="GO:0043137">
    <property type="term" value="P:DNA replication, removal of RNA primer"/>
    <property type="evidence" value="ECO:0007669"/>
    <property type="project" value="TreeGrafter"/>
</dbReference>
<reference evidence="13" key="1">
    <citation type="submission" date="2021-05" db="EMBL/GenBank/DDBJ databases">
        <title>A free-living protist that lacks canonical eukaryotic 1 DNA replication and segregation systems.</title>
        <authorList>
            <person name="Salas-Leiva D.E."/>
            <person name="Tromer E.C."/>
            <person name="Curtis B.A."/>
            <person name="Jerlstrom-Hultqvist J."/>
            <person name="Kolisko M."/>
            <person name="Yi Z."/>
            <person name="Salas-Leiva J.S."/>
            <person name="Gallot-Lavallee L."/>
            <person name="Kops G.J.P.L."/>
            <person name="Archibald J.M."/>
            <person name="Simpson A.G.B."/>
            <person name="Roger A.J."/>
        </authorList>
    </citation>
    <scope>NUCLEOTIDE SEQUENCE</scope>
    <source>
        <strain evidence="13">BICM</strain>
    </source>
</reference>
<evidence type="ECO:0000256" key="6">
    <source>
        <dbReference type="ARBA" id="ARBA00022722"/>
    </source>
</evidence>
<comment type="caution">
    <text evidence="13">The sequence shown here is derived from an EMBL/GenBank/DDBJ whole genome shotgun (WGS) entry which is preliminary data.</text>
</comment>
<evidence type="ECO:0000256" key="2">
    <source>
        <dbReference type="ARBA" id="ARBA00001946"/>
    </source>
</evidence>
<dbReference type="SUPFAM" id="SSF53098">
    <property type="entry name" value="Ribonuclease H-like"/>
    <property type="match status" value="1"/>
</dbReference>
<evidence type="ECO:0000259" key="12">
    <source>
        <dbReference type="PROSITE" id="PS50879"/>
    </source>
</evidence>
<evidence type="ECO:0000256" key="4">
    <source>
        <dbReference type="ARBA" id="ARBA00011245"/>
    </source>
</evidence>
<evidence type="ECO:0000256" key="1">
    <source>
        <dbReference type="ARBA" id="ARBA00000077"/>
    </source>
</evidence>
<dbReference type="Proteomes" id="UP000717585">
    <property type="component" value="Unassembled WGS sequence"/>
</dbReference>
<comment type="similarity">
    <text evidence="3">Belongs to the RNase H family.</text>
</comment>
<evidence type="ECO:0000256" key="11">
    <source>
        <dbReference type="SAM" id="MobiDB-lite"/>
    </source>
</evidence>
<sequence length="301" mass="32926">MSERDYLAVKSAIGLDNLVAQLSREDQVLAVQLLQQHKQHCAEAKKRSETLQNSDASGSFGTNVPLTASCPSTSEATRTATPPTPLARHVRLRRADAVQAAVTSGGLEPEHALFRDFKFDSVIFTDGAASPNPGVGGYGTVIMRPGEPVVEWSKGYQLSTNNRMELRGVLKALKSIRQGENVAILSDSKYIVDAVNQGWVRAWLAKPVAKHRNPDLWDKIVYYLDRHTGGDLVIAHVKAHSGILGNERADGLAGEAQKMAGQSGAVKEDSGYWRYCREARVYTGKYAPRGMDEDSDDGFWD</sequence>
<feature type="compositionally biased region" description="Polar residues" evidence="11">
    <location>
        <begin position="50"/>
        <end position="64"/>
    </location>
</feature>
<evidence type="ECO:0000256" key="10">
    <source>
        <dbReference type="ARBA" id="ARBA00022842"/>
    </source>
</evidence>
<comment type="cofactor">
    <cofactor evidence="2">
        <name>Mg(2+)</name>
        <dbReference type="ChEBI" id="CHEBI:18420"/>
    </cofactor>
</comment>
<keyword evidence="8" id="KW-0255">Endonuclease</keyword>
<organism evidence="13 14">
    <name type="scientific">Carpediemonas membranifera</name>
    <dbReference type="NCBI Taxonomy" id="201153"/>
    <lineage>
        <taxon>Eukaryota</taxon>
        <taxon>Metamonada</taxon>
        <taxon>Carpediemonas-like organisms</taxon>
        <taxon>Carpediemonas</taxon>
    </lineage>
</organism>
<dbReference type="InterPro" id="IPR050092">
    <property type="entry name" value="RNase_H"/>
</dbReference>
<dbReference type="GO" id="GO:0046872">
    <property type="term" value="F:metal ion binding"/>
    <property type="evidence" value="ECO:0007669"/>
    <property type="project" value="UniProtKB-KW"/>
</dbReference>
<dbReference type="AlphaFoldDB" id="A0A8J6B659"/>
<dbReference type="CDD" id="cd09278">
    <property type="entry name" value="RNase_HI_prokaryote_like"/>
    <property type="match status" value="1"/>
</dbReference>
<keyword evidence="10" id="KW-0460">Magnesium</keyword>
<keyword evidence="14" id="KW-1185">Reference proteome</keyword>
<dbReference type="PROSITE" id="PS50879">
    <property type="entry name" value="RNASE_H_1"/>
    <property type="match status" value="1"/>
</dbReference>
<evidence type="ECO:0000256" key="5">
    <source>
        <dbReference type="ARBA" id="ARBA00012180"/>
    </source>
</evidence>
<dbReference type="EMBL" id="JAHDYR010000020">
    <property type="protein sequence ID" value="KAG9393884.1"/>
    <property type="molecule type" value="Genomic_DNA"/>
</dbReference>
<dbReference type="PANTHER" id="PTHR10642">
    <property type="entry name" value="RIBONUCLEASE H1"/>
    <property type="match status" value="1"/>
</dbReference>
<evidence type="ECO:0000256" key="3">
    <source>
        <dbReference type="ARBA" id="ARBA00005300"/>
    </source>
</evidence>
<proteinExistence type="inferred from homology"/>
<dbReference type="InterPro" id="IPR022892">
    <property type="entry name" value="RNaseHI"/>
</dbReference>
<evidence type="ECO:0000256" key="8">
    <source>
        <dbReference type="ARBA" id="ARBA00022759"/>
    </source>
</evidence>
<dbReference type="OrthoDB" id="407198at2759"/>
<dbReference type="Pfam" id="PF00075">
    <property type="entry name" value="RNase_H"/>
    <property type="match status" value="1"/>
</dbReference>
<name>A0A8J6B659_9EUKA</name>
<keyword evidence="9" id="KW-0378">Hydrolase</keyword>
<dbReference type="InterPro" id="IPR002156">
    <property type="entry name" value="RNaseH_domain"/>
</dbReference>
<dbReference type="GO" id="GO:0003676">
    <property type="term" value="F:nucleic acid binding"/>
    <property type="evidence" value="ECO:0007669"/>
    <property type="project" value="InterPro"/>
</dbReference>
<protein>
    <recommendedName>
        <fullName evidence="5">ribonuclease H</fullName>
        <ecNumber evidence="5">3.1.26.4</ecNumber>
    </recommendedName>
</protein>
<comment type="subunit">
    <text evidence="4">Monomer.</text>
</comment>
<keyword evidence="6" id="KW-0540">Nuclease</keyword>
<gene>
    <name evidence="13" type="ORF">J8273_4748</name>
</gene>
<dbReference type="PANTHER" id="PTHR10642:SF26">
    <property type="entry name" value="RIBONUCLEASE H1"/>
    <property type="match status" value="1"/>
</dbReference>
<comment type="catalytic activity">
    <reaction evidence="1">
        <text>Endonucleolytic cleavage to 5'-phosphomonoester.</text>
        <dbReference type="EC" id="3.1.26.4"/>
    </reaction>
</comment>
<dbReference type="EC" id="3.1.26.4" evidence="5"/>
<dbReference type="InterPro" id="IPR036397">
    <property type="entry name" value="RNaseH_sf"/>
</dbReference>
<dbReference type="GO" id="GO:0004523">
    <property type="term" value="F:RNA-DNA hybrid ribonuclease activity"/>
    <property type="evidence" value="ECO:0007669"/>
    <property type="project" value="UniProtKB-EC"/>
</dbReference>
<evidence type="ECO:0000313" key="13">
    <source>
        <dbReference type="EMBL" id="KAG9393884.1"/>
    </source>
</evidence>
<evidence type="ECO:0000313" key="14">
    <source>
        <dbReference type="Proteomes" id="UP000717585"/>
    </source>
</evidence>
<dbReference type="InterPro" id="IPR012337">
    <property type="entry name" value="RNaseH-like_sf"/>
</dbReference>
<feature type="region of interest" description="Disordered" evidence="11">
    <location>
        <begin position="44"/>
        <end position="64"/>
    </location>
</feature>
<evidence type="ECO:0000256" key="9">
    <source>
        <dbReference type="ARBA" id="ARBA00022801"/>
    </source>
</evidence>
<keyword evidence="7" id="KW-0479">Metal-binding</keyword>